<name>A0ABP9FTW9_9MICC</name>
<dbReference type="InterPro" id="IPR039422">
    <property type="entry name" value="MarR/SlyA-like"/>
</dbReference>
<gene>
    <name evidence="2" type="ORF">GCM10025790_09310</name>
</gene>
<protein>
    <submittedName>
        <fullName evidence="2">MarR family transcriptional regulator</fullName>
    </submittedName>
</protein>
<dbReference type="SMART" id="SM00347">
    <property type="entry name" value="HTH_MARR"/>
    <property type="match status" value="1"/>
</dbReference>
<reference evidence="3" key="1">
    <citation type="journal article" date="2019" name="Int. J. Syst. Evol. Microbiol.">
        <title>The Global Catalogue of Microorganisms (GCM) 10K type strain sequencing project: providing services to taxonomists for standard genome sequencing and annotation.</title>
        <authorList>
            <consortium name="The Broad Institute Genomics Platform"/>
            <consortium name="The Broad Institute Genome Sequencing Center for Infectious Disease"/>
            <person name="Wu L."/>
            <person name="Ma J."/>
        </authorList>
    </citation>
    <scope>NUCLEOTIDE SEQUENCE [LARGE SCALE GENOMIC DNA]</scope>
    <source>
        <strain evidence="3">JCM 19129</strain>
    </source>
</reference>
<evidence type="ECO:0000313" key="2">
    <source>
        <dbReference type="EMBL" id="GAA4916254.1"/>
    </source>
</evidence>
<dbReference type="Gene3D" id="1.10.10.10">
    <property type="entry name" value="Winged helix-like DNA-binding domain superfamily/Winged helix DNA-binding domain"/>
    <property type="match status" value="1"/>
</dbReference>
<dbReference type="Proteomes" id="UP001500368">
    <property type="component" value="Unassembled WGS sequence"/>
</dbReference>
<dbReference type="InterPro" id="IPR000835">
    <property type="entry name" value="HTH_MarR-typ"/>
</dbReference>
<comment type="caution">
    <text evidence="2">The sequence shown here is derived from an EMBL/GenBank/DDBJ whole genome shotgun (WGS) entry which is preliminary data.</text>
</comment>
<keyword evidence="3" id="KW-1185">Reference proteome</keyword>
<dbReference type="PRINTS" id="PR00598">
    <property type="entry name" value="HTHMARR"/>
</dbReference>
<dbReference type="InterPro" id="IPR036388">
    <property type="entry name" value="WH-like_DNA-bd_sf"/>
</dbReference>
<evidence type="ECO:0000313" key="3">
    <source>
        <dbReference type="Proteomes" id="UP001500368"/>
    </source>
</evidence>
<feature type="domain" description="HTH marR-type" evidence="1">
    <location>
        <begin position="1"/>
        <end position="146"/>
    </location>
</feature>
<dbReference type="PANTHER" id="PTHR33164:SF99">
    <property type="entry name" value="MARR FAMILY REGULATORY PROTEIN"/>
    <property type="match status" value="1"/>
</dbReference>
<dbReference type="SUPFAM" id="SSF46785">
    <property type="entry name" value="Winged helix' DNA-binding domain"/>
    <property type="match status" value="1"/>
</dbReference>
<dbReference type="PANTHER" id="PTHR33164">
    <property type="entry name" value="TRANSCRIPTIONAL REGULATOR, MARR FAMILY"/>
    <property type="match status" value="1"/>
</dbReference>
<dbReference type="EMBL" id="BAABLW010000005">
    <property type="protein sequence ID" value="GAA4916254.1"/>
    <property type="molecule type" value="Genomic_DNA"/>
</dbReference>
<dbReference type="PROSITE" id="PS50995">
    <property type="entry name" value="HTH_MARR_2"/>
    <property type="match status" value="1"/>
</dbReference>
<dbReference type="Pfam" id="PF01047">
    <property type="entry name" value="MarR"/>
    <property type="match status" value="1"/>
</dbReference>
<proteinExistence type="predicted"/>
<organism evidence="2 3">
    <name type="scientific">Nesterenkonia rhizosphaerae</name>
    <dbReference type="NCBI Taxonomy" id="1348272"/>
    <lineage>
        <taxon>Bacteria</taxon>
        <taxon>Bacillati</taxon>
        <taxon>Actinomycetota</taxon>
        <taxon>Actinomycetes</taxon>
        <taxon>Micrococcales</taxon>
        <taxon>Micrococcaceae</taxon>
        <taxon>Nesterenkonia</taxon>
    </lineage>
</organism>
<accession>A0ABP9FTW9</accession>
<evidence type="ECO:0000259" key="1">
    <source>
        <dbReference type="PROSITE" id="PS50995"/>
    </source>
</evidence>
<sequence length="166" mass="18715">MNPRWLTPEELAAWVPLASVLELLPGLLDAQLRRDSGLTHFDYRVLSRLSETEGYQLRLSSLAKLTNSTLPRLSHVIDRLEGRGWVQRTACAGDRRATMAELTDAGMKKLEEAAPGHVEAVREYVIDALTPEQIEQLRGIFETVFHGLDPEGEMREITGRRREPGQ</sequence>
<dbReference type="RefSeq" id="WP_345476910.1">
    <property type="nucleotide sequence ID" value="NZ_BAABLW010000005.1"/>
</dbReference>
<dbReference type="InterPro" id="IPR036390">
    <property type="entry name" value="WH_DNA-bd_sf"/>
</dbReference>